<dbReference type="GO" id="GO:0060090">
    <property type="term" value="F:molecular adaptor activity"/>
    <property type="evidence" value="ECO:0007669"/>
    <property type="project" value="TreeGrafter"/>
</dbReference>
<protein>
    <recommendedName>
        <fullName evidence="3">SGTA homodimerisation domain-containing protein</fullName>
    </recommendedName>
</protein>
<accession>A0A1Y2GF16</accession>
<comment type="caution">
    <text evidence="4">The sequence shown here is derived from an EMBL/GenBank/DDBJ whole genome shotgun (WGS) entry which is preliminary data.</text>
</comment>
<dbReference type="GO" id="GO:0016020">
    <property type="term" value="C:membrane"/>
    <property type="evidence" value="ECO:0007669"/>
    <property type="project" value="TreeGrafter"/>
</dbReference>
<evidence type="ECO:0000256" key="2">
    <source>
        <dbReference type="ARBA" id="ARBA00022803"/>
    </source>
</evidence>
<dbReference type="Gene3D" id="1.20.5.420">
    <property type="entry name" value="Immunoglobulin FC, subunit C"/>
    <property type="match status" value="1"/>
</dbReference>
<evidence type="ECO:0000313" key="4">
    <source>
        <dbReference type="EMBL" id="ORZ08038.1"/>
    </source>
</evidence>
<dbReference type="STRING" id="64571.A0A1Y2GF16"/>
<keyword evidence="1" id="KW-0677">Repeat</keyword>
<sequence length="88" mass="9728">MADEKQKHLVFSILEFLQTSINNGTIKSDDAEGVEVAIQCIGEAFGVDLNDSAQAQTYSTKPATLMSIFEVFVNAQKKLGNKVRHKRI</sequence>
<evidence type="ECO:0000256" key="1">
    <source>
        <dbReference type="ARBA" id="ARBA00022737"/>
    </source>
</evidence>
<reference evidence="4 5" key="1">
    <citation type="submission" date="2016-07" db="EMBL/GenBank/DDBJ databases">
        <title>Pervasive Adenine N6-methylation of Active Genes in Fungi.</title>
        <authorList>
            <consortium name="DOE Joint Genome Institute"/>
            <person name="Mondo S.J."/>
            <person name="Dannebaum R.O."/>
            <person name="Kuo R.C."/>
            <person name="Labutti K."/>
            <person name="Haridas S."/>
            <person name="Kuo A."/>
            <person name="Salamov A."/>
            <person name="Ahrendt S.R."/>
            <person name="Lipzen A."/>
            <person name="Sullivan W."/>
            <person name="Andreopoulos W.B."/>
            <person name="Clum A."/>
            <person name="Lindquist E."/>
            <person name="Daum C."/>
            <person name="Ramamoorthy G.K."/>
            <person name="Gryganskyi A."/>
            <person name="Culley D."/>
            <person name="Magnuson J.K."/>
            <person name="James T.Y."/>
            <person name="O'Malley M.A."/>
            <person name="Stajich J.E."/>
            <person name="Spatafora J.W."/>
            <person name="Visel A."/>
            <person name="Grigoriev I.V."/>
        </authorList>
    </citation>
    <scope>NUCLEOTIDE SEQUENCE [LARGE SCALE GENOMIC DNA]</scope>
    <source>
        <strain evidence="4 5">NRRL 3116</strain>
    </source>
</reference>
<organism evidence="4 5">
    <name type="scientific">Lobosporangium transversale</name>
    <dbReference type="NCBI Taxonomy" id="64571"/>
    <lineage>
        <taxon>Eukaryota</taxon>
        <taxon>Fungi</taxon>
        <taxon>Fungi incertae sedis</taxon>
        <taxon>Mucoromycota</taxon>
        <taxon>Mortierellomycotina</taxon>
        <taxon>Mortierellomycetes</taxon>
        <taxon>Mortierellales</taxon>
        <taxon>Mortierellaceae</taxon>
        <taxon>Lobosporangium</taxon>
    </lineage>
</organism>
<dbReference type="GO" id="GO:0006620">
    <property type="term" value="P:post-translational protein targeting to endoplasmic reticulum membrane"/>
    <property type="evidence" value="ECO:0007669"/>
    <property type="project" value="TreeGrafter"/>
</dbReference>
<gene>
    <name evidence="4" type="ORF">BCR41DRAFT_310356</name>
</gene>
<dbReference type="Pfam" id="PF16546">
    <property type="entry name" value="SGTA_dimer"/>
    <property type="match status" value="1"/>
</dbReference>
<keyword evidence="5" id="KW-1185">Reference proteome</keyword>
<dbReference type="Proteomes" id="UP000193648">
    <property type="component" value="Unassembled WGS sequence"/>
</dbReference>
<dbReference type="GeneID" id="33562830"/>
<evidence type="ECO:0000313" key="5">
    <source>
        <dbReference type="Proteomes" id="UP000193648"/>
    </source>
</evidence>
<dbReference type="FunFam" id="1.20.5.420:FF:000005">
    <property type="entry name" value="Hsc70 cochaperone (SGT), putative"/>
    <property type="match status" value="1"/>
</dbReference>
<name>A0A1Y2GF16_9FUNG</name>
<dbReference type="EMBL" id="MCFF01000039">
    <property type="protein sequence ID" value="ORZ08038.1"/>
    <property type="molecule type" value="Genomic_DNA"/>
</dbReference>
<dbReference type="AlphaFoldDB" id="A0A1Y2GF16"/>
<feature type="domain" description="SGTA homodimerisation" evidence="3">
    <location>
        <begin position="6"/>
        <end position="71"/>
    </location>
</feature>
<dbReference type="OrthoDB" id="2335338at2759"/>
<keyword evidence="2" id="KW-0802">TPR repeat</keyword>
<dbReference type="PANTHER" id="PTHR45831:SF2">
    <property type="entry name" value="LD24721P"/>
    <property type="match status" value="1"/>
</dbReference>
<dbReference type="InterPro" id="IPR032374">
    <property type="entry name" value="SGTA_dimer"/>
</dbReference>
<dbReference type="InterPro" id="IPR047150">
    <property type="entry name" value="SGT"/>
</dbReference>
<proteinExistence type="predicted"/>
<dbReference type="InParanoid" id="A0A1Y2GF16"/>
<dbReference type="RefSeq" id="XP_021878272.1">
    <property type="nucleotide sequence ID" value="XM_022020986.1"/>
</dbReference>
<dbReference type="GO" id="GO:0072380">
    <property type="term" value="C:TRC complex"/>
    <property type="evidence" value="ECO:0007669"/>
    <property type="project" value="TreeGrafter"/>
</dbReference>
<evidence type="ECO:0000259" key="3">
    <source>
        <dbReference type="Pfam" id="PF16546"/>
    </source>
</evidence>
<dbReference type="PANTHER" id="PTHR45831">
    <property type="entry name" value="LD24721P"/>
    <property type="match status" value="1"/>
</dbReference>